<comment type="subcellular location">
    <subcellularLocation>
        <location evidence="1">Cell membrane</location>
        <topology evidence="1">Peripheral membrane protein</topology>
        <orientation evidence="1">Cytoplasmic side</orientation>
    </subcellularLocation>
</comment>
<dbReference type="KEGG" id="sacz:AOT14_15910"/>
<dbReference type="NCBIfam" id="TIGR00278">
    <property type="entry name" value="membrane protein insertion efficiency factor YidD"/>
    <property type="match status" value="1"/>
</dbReference>
<keyword evidence="1" id="KW-1003">Cell membrane</keyword>
<organism evidence="2 3">
    <name type="scientific">Stenotrophomonas acidaminiphila</name>
    <dbReference type="NCBI Taxonomy" id="128780"/>
    <lineage>
        <taxon>Bacteria</taxon>
        <taxon>Pseudomonadati</taxon>
        <taxon>Pseudomonadota</taxon>
        <taxon>Gammaproteobacteria</taxon>
        <taxon>Lysobacterales</taxon>
        <taxon>Lysobacteraceae</taxon>
        <taxon>Stenotrophomonas</taxon>
    </lineage>
</organism>
<dbReference type="PANTHER" id="PTHR33383">
    <property type="entry name" value="MEMBRANE PROTEIN INSERTION EFFICIENCY FACTOR-RELATED"/>
    <property type="match status" value="1"/>
</dbReference>
<name>A0A0S1AYV6_9GAMM</name>
<proteinExistence type="inferred from homology"/>
<evidence type="ECO:0000313" key="3">
    <source>
        <dbReference type="Proteomes" id="UP000061010"/>
    </source>
</evidence>
<dbReference type="PATRIC" id="fig|128780.6.peg.1597"/>
<dbReference type="AlphaFoldDB" id="A0A0S1AYV6"/>
<comment type="function">
    <text evidence="1">Could be involved in insertion of integral membrane proteins into the membrane.</text>
</comment>
<accession>A0A0S1AYV6</accession>
<protein>
    <recommendedName>
        <fullName evidence="1">Putative membrane protein insertion efficiency factor</fullName>
    </recommendedName>
</protein>
<dbReference type="Proteomes" id="UP000061010">
    <property type="component" value="Chromosome"/>
</dbReference>
<sequence length="123" mass="13773">MTGHERRTPVGGRRPKSACHLSGIVRQILGQCQLAYHPGVISRLLIALLRFYKRFISPLLGPRCRFVPSCSEYSMDAIRLHGPLRGSWLTLRRLGRCHPLHPGGFDPVPDKAHSPSCRCTGKH</sequence>
<gene>
    <name evidence="2" type="primary">yidD</name>
    <name evidence="2" type="ORF">AOT14_15910</name>
</gene>
<reference evidence="2 3" key="1">
    <citation type="journal article" date="2015" name="Genome Announc.">
        <title>Complete Genome Sequencing of Stenotrophomonas acidaminiphila ZAC14D2_NAIMI4_2, a Multidrug-Resistant Strain Isolated from Sediments of a Polluted River in Mexico, Uncovers New Antibiotic Resistance Genes and a Novel Class-II Lasso Peptide Biosynthesis Gene Cluster.</title>
        <authorList>
            <person name="Vinuesa P."/>
            <person name="Ochoa-Sanchez L.E."/>
        </authorList>
    </citation>
    <scope>NUCLEOTIDE SEQUENCE [LARGE SCALE GENOMIC DNA]</scope>
    <source>
        <strain evidence="2 3">ZAC14D2_NAIMI4_2</strain>
    </source>
</reference>
<dbReference type="InterPro" id="IPR002696">
    <property type="entry name" value="Membr_insert_effic_factor_YidD"/>
</dbReference>
<keyword evidence="1" id="KW-0472">Membrane</keyword>
<dbReference type="PANTHER" id="PTHR33383:SF1">
    <property type="entry name" value="MEMBRANE PROTEIN INSERTION EFFICIENCY FACTOR-RELATED"/>
    <property type="match status" value="1"/>
</dbReference>
<evidence type="ECO:0000256" key="1">
    <source>
        <dbReference type="HAMAP-Rule" id="MF_00386"/>
    </source>
</evidence>
<dbReference type="Pfam" id="PF01809">
    <property type="entry name" value="YidD"/>
    <property type="match status" value="1"/>
</dbReference>
<keyword evidence="3" id="KW-1185">Reference proteome</keyword>
<dbReference type="GO" id="GO:0005886">
    <property type="term" value="C:plasma membrane"/>
    <property type="evidence" value="ECO:0007669"/>
    <property type="project" value="UniProtKB-SubCell"/>
</dbReference>
<comment type="similarity">
    <text evidence="1">Belongs to the UPF0161 family.</text>
</comment>
<dbReference type="HAMAP" id="MF_00386">
    <property type="entry name" value="UPF0161_YidD"/>
    <property type="match status" value="1"/>
</dbReference>
<dbReference type="EMBL" id="CP012900">
    <property type="protein sequence ID" value="ALJ27982.1"/>
    <property type="molecule type" value="Genomic_DNA"/>
</dbReference>
<dbReference type="SMART" id="SM01234">
    <property type="entry name" value="Haemolytic"/>
    <property type="match status" value="1"/>
</dbReference>
<evidence type="ECO:0000313" key="2">
    <source>
        <dbReference type="EMBL" id="ALJ27982.1"/>
    </source>
</evidence>